<evidence type="ECO:0000256" key="1">
    <source>
        <dbReference type="ARBA" id="ARBA00022630"/>
    </source>
</evidence>
<dbReference type="EMBL" id="BARU01024793">
    <property type="protein sequence ID" value="GAH53390.1"/>
    <property type="molecule type" value="Genomic_DNA"/>
</dbReference>
<organism evidence="4">
    <name type="scientific">marine sediment metagenome</name>
    <dbReference type="NCBI Taxonomy" id="412755"/>
    <lineage>
        <taxon>unclassified sequences</taxon>
        <taxon>metagenomes</taxon>
        <taxon>ecological metagenomes</taxon>
    </lineage>
</organism>
<evidence type="ECO:0000313" key="4">
    <source>
        <dbReference type="EMBL" id="GAH53390.1"/>
    </source>
</evidence>
<evidence type="ECO:0000256" key="3">
    <source>
        <dbReference type="ARBA" id="ARBA00023002"/>
    </source>
</evidence>
<feature type="non-terminal residue" evidence="4">
    <location>
        <position position="1"/>
    </location>
</feature>
<reference evidence="4" key="1">
    <citation type="journal article" date="2014" name="Front. Microbiol.">
        <title>High frequency of phylogenetically diverse reductive dehalogenase-homologous genes in deep subseafloor sedimentary metagenomes.</title>
        <authorList>
            <person name="Kawai M."/>
            <person name="Futagami T."/>
            <person name="Toyoda A."/>
            <person name="Takaki Y."/>
            <person name="Nishi S."/>
            <person name="Hori S."/>
            <person name="Arai W."/>
            <person name="Tsubouchi T."/>
            <person name="Morono Y."/>
            <person name="Uchiyama I."/>
            <person name="Ito T."/>
            <person name="Fujiyama A."/>
            <person name="Inagaki F."/>
            <person name="Takami H."/>
        </authorList>
    </citation>
    <scope>NUCLEOTIDE SEQUENCE</scope>
    <source>
        <strain evidence="4">Expedition CK06-06</strain>
    </source>
</reference>
<gene>
    <name evidence="4" type="ORF">S03H2_40034</name>
</gene>
<keyword evidence="3" id="KW-0560">Oxidoreductase</keyword>
<dbReference type="SUPFAM" id="SSF51412">
    <property type="entry name" value="Inosine monophosphate dehydrogenase (IMPDH)"/>
    <property type="match status" value="1"/>
</dbReference>
<dbReference type="CDD" id="cd04730">
    <property type="entry name" value="NPD_like"/>
    <property type="match status" value="1"/>
</dbReference>
<name>X1H8I2_9ZZZZ</name>
<dbReference type="GO" id="GO:0018580">
    <property type="term" value="F:nitronate monooxygenase activity"/>
    <property type="evidence" value="ECO:0007669"/>
    <property type="project" value="InterPro"/>
</dbReference>
<accession>X1H8I2</accession>
<dbReference type="AlphaFoldDB" id="X1H8I2"/>
<dbReference type="InterPro" id="IPR013785">
    <property type="entry name" value="Aldolase_TIM"/>
</dbReference>
<dbReference type="Gene3D" id="3.20.20.70">
    <property type="entry name" value="Aldolase class I"/>
    <property type="match status" value="1"/>
</dbReference>
<keyword evidence="1" id="KW-0285">Flavoprotein</keyword>
<dbReference type="PANTHER" id="PTHR32332:SF20">
    <property type="entry name" value="2-NITROPROPANE DIOXYGENASE-LIKE PROTEIN"/>
    <property type="match status" value="1"/>
</dbReference>
<dbReference type="Pfam" id="PF03060">
    <property type="entry name" value="NMO"/>
    <property type="match status" value="1"/>
</dbReference>
<protein>
    <submittedName>
        <fullName evidence="4">Uncharacterized protein</fullName>
    </submittedName>
</protein>
<proteinExistence type="predicted"/>
<evidence type="ECO:0000256" key="2">
    <source>
        <dbReference type="ARBA" id="ARBA00022643"/>
    </source>
</evidence>
<dbReference type="InterPro" id="IPR004136">
    <property type="entry name" value="NMO"/>
</dbReference>
<dbReference type="PANTHER" id="PTHR32332">
    <property type="entry name" value="2-NITROPROPANE DIOXYGENASE"/>
    <property type="match status" value="1"/>
</dbReference>
<comment type="caution">
    <text evidence="4">The sequence shown here is derived from an EMBL/GenBank/DDBJ whole genome shotgun (WGS) entry which is preliminary data.</text>
</comment>
<sequence length="225" mass="24592">VNLTVLPPGVRAINVKVSKDDYLKYLEIAINEGVKVFTTSAYQATHLGKRINEAGCYWFHKCALIRHAVSAERAGANAITLIGMEASGFKNPYQHTTLVNITIAKRLLKIPIIAAGGIGDARGFLGVLAMGAEGVCLGSAILTTAESPVPKGMKKKWLEMDILSEDYHKKLYHRDLKATSVLSTAIVHQKEIVPLSDFIENIMDEAGEILKSWGFKENQLNISSN</sequence>
<keyword evidence="2" id="KW-0288">FMN</keyword>